<dbReference type="Pfam" id="PF25919">
    <property type="entry name" value="BSH_CusB"/>
    <property type="match status" value="1"/>
</dbReference>
<dbReference type="SUPFAM" id="SSF111369">
    <property type="entry name" value="HlyD-like secretion proteins"/>
    <property type="match status" value="1"/>
</dbReference>
<dbReference type="EMBL" id="CP001614">
    <property type="protein sequence ID" value="ACR11890.1"/>
    <property type="molecule type" value="Genomic_DNA"/>
</dbReference>
<dbReference type="Gene3D" id="2.40.420.20">
    <property type="match status" value="1"/>
</dbReference>
<dbReference type="Pfam" id="PF19335">
    <property type="entry name" value="HMBD"/>
    <property type="match status" value="1"/>
</dbReference>
<protein>
    <submittedName>
        <fullName evidence="7">Efflux transporter, RND family, MFP subunit</fullName>
    </submittedName>
</protein>
<comment type="similarity">
    <text evidence="1">Belongs to the membrane fusion protein (MFP) (TC 8.A.1) family.</text>
</comment>
<dbReference type="Gene3D" id="2.40.50.100">
    <property type="match status" value="1"/>
</dbReference>
<organism evidence="7 8">
    <name type="scientific">Teredinibacter turnerae (strain ATCC 39867 / T7901)</name>
    <dbReference type="NCBI Taxonomy" id="377629"/>
    <lineage>
        <taxon>Bacteria</taxon>
        <taxon>Pseudomonadati</taxon>
        <taxon>Pseudomonadota</taxon>
        <taxon>Gammaproteobacteria</taxon>
        <taxon>Cellvibrionales</taxon>
        <taxon>Cellvibrionaceae</taxon>
        <taxon>Teredinibacter</taxon>
    </lineage>
</organism>
<accession>C5BIL5</accession>
<dbReference type="InterPro" id="IPR058790">
    <property type="entry name" value="BSH_CusB"/>
</dbReference>
<evidence type="ECO:0000256" key="2">
    <source>
        <dbReference type="ARBA" id="ARBA00022448"/>
    </source>
</evidence>
<dbReference type="eggNOG" id="COG5569">
    <property type="taxonomic scope" value="Bacteria"/>
</dbReference>
<dbReference type="Pfam" id="PF11604">
    <property type="entry name" value="CusF_Ec"/>
    <property type="match status" value="1"/>
</dbReference>
<dbReference type="InterPro" id="IPR051909">
    <property type="entry name" value="MFP_Cation_Efflux"/>
</dbReference>
<dbReference type="InterPro" id="IPR021647">
    <property type="entry name" value="CusF_Ec"/>
</dbReference>
<dbReference type="GO" id="GO:0015679">
    <property type="term" value="P:plasma membrane copper ion transport"/>
    <property type="evidence" value="ECO:0007669"/>
    <property type="project" value="TreeGrafter"/>
</dbReference>
<dbReference type="HOGENOM" id="CLU_018816_13_1_6"/>
<dbReference type="PANTHER" id="PTHR30097:SF15">
    <property type="entry name" value="CATION EFFLUX SYSTEM PROTEIN CUSB"/>
    <property type="match status" value="1"/>
</dbReference>
<proteinExistence type="inferred from homology"/>
<gene>
    <name evidence="7" type="ordered locus">TERTU_1984</name>
</gene>
<feature type="domain" description="CusB-like three alpha-helical bundle" evidence="4">
    <location>
        <begin position="156"/>
        <end position="202"/>
    </location>
</feature>
<feature type="domain" description="Heavy metal binding" evidence="3">
    <location>
        <begin position="44"/>
        <end position="70"/>
    </location>
</feature>
<dbReference type="GO" id="GO:0060003">
    <property type="term" value="P:copper ion export"/>
    <property type="evidence" value="ECO:0007669"/>
    <property type="project" value="TreeGrafter"/>
</dbReference>
<dbReference type="KEGG" id="ttu:TERTU_1984"/>
<keyword evidence="8" id="KW-1185">Reference proteome</keyword>
<evidence type="ECO:0000259" key="6">
    <source>
        <dbReference type="Pfam" id="PF25954"/>
    </source>
</evidence>
<dbReference type="GO" id="GO:0022857">
    <property type="term" value="F:transmembrane transporter activity"/>
    <property type="evidence" value="ECO:0007669"/>
    <property type="project" value="InterPro"/>
</dbReference>
<dbReference type="FunFam" id="2.40.30.170:FF:000010">
    <property type="entry name" value="Efflux RND transporter periplasmic adaptor subunit"/>
    <property type="match status" value="1"/>
</dbReference>
<dbReference type="InterPro" id="IPR058792">
    <property type="entry name" value="Beta-barrel_RND_2"/>
</dbReference>
<dbReference type="GO" id="GO:0016020">
    <property type="term" value="C:membrane"/>
    <property type="evidence" value="ECO:0007669"/>
    <property type="project" value="InterPro"/>
</dbReference>
<name>C5BIL5_TERTT</name>
<dbReference type="Gene3D" id="2.40.30.170">
    <property type="match status" value="1"/>
</dbReference>
<evidence type="ECO:0000256" key="1">
    <source>
        <dbReference type="ARBA" id="ARBA00009477"/>
    </source>
</evidence>
<evidence type="ECO:0000259" key="5">
    <source>
        <dbReference type="Pfam" id="PF25919"/>
    </source>
</evidence>
<dbReference type="Gene3D" id="6.10.140.730">
    <property type="match status" value="1"/>
</dbReference>
<reference evidence="7 8" key="1">
    <citation type="journal article" date="2009" name="PLoS ONE">
        <title>The complete genome of Teredinibacter turnerae T7901: an intracellular endosymbiont of marine wood-boring bivalves (shipworms).</title>
        <authorList>
            <person name="Yang J.C."/>
            <person name="Madupu R."/>
            <person name="Durkin A.S."/>
            <person name="Ekborg N.A."/>
            <person name="Pedamallu C.S."/>
            <person name="Hostetler J.B."/>
            <person name="Radune D."/>
            <person name="Toms B.S."/>
            <person name="Henrissat B."/>
            <person name="Coutinho P.M."/>
            <person name="Schwarz S."/>
            <person name="Field L."/>
            <person name="Trindade-Silva A.E."/>
            <person name="Soares C.A.G."/>
            <person name="Elshahawi S."/>
            <person name="Hanora A."/>
            <person name="Schmidt E.W."/>
            <person name="Haygood M.G."/>
            <person name="Posfai J."/>
            <person name="Benner J."/>
            <person name="Madinger C."/>
            <person name="Nove J."/>
            <person name="Anton B."/>
            <person name="Chaudhary K."/>
            <person name="Foster J."/>
            <person name="Holman A."/>
            <person name="Kumar S."/>
            <person name="Lessard P.A."/>
            <person name="Luyten Y.A."/>
            <person name="Slatko B."/>
            <person name="Wood N."/>
            <person name="Wu B."/>
            <person name="Teplitski M."/>
            <person name="Mougous J.D."/>
            <person name="Ward N."/>
            <person name="Eisen J.A."/>
            <person name="Badger J.H."/>
            <person name="Distel D.L."/>
        </authorList>
    </citation>
    <scope>NUCLEOTIDE SEQUENCE [LARGE SCALE GENOMIC DNA]</scope>
    <source>
        <strain evidence="8">ATCC 39867 / T7901</strain>
    </source>
</reference>
<feature type="domain" description="CusB-like beta-barrel" evidence="6">
    <location>
        <begin position="241"/>
        <end position="316"/>
    </location>
</feature>
<evidence type="ECO:0000259" key="3">
    <source>
        <dbReference type="Pfam" id="PF19335"/>
    </source>
</evidence>
<dbReference type="InterPro" id="IPR042230">
    <property type="entry name" value="CusF_sf"/>
</dbReference>
<dbReference type="STRING" id="377629.TERTU_1984"/>
<dbReference type="PANTHER" id="PTHR30097">
    <property type="entry name" value="CATION EFFLUX SYSTEM PROTEIN CUSB"/>
    <property type="match status" value="1"/>
</dbReference>
<dbReference type="NCBIfam" id="TIGR01730">
    <property type="entry name" value="RND_mfp"/>
    <property type="match status" value="1"/>
</dbReference>
<feature type="domain" description="CusB-like barrel-sandwich hybrid" evidence="5">
    <location>
        <begin position="121"/>
        <end position="235"/>
    </location>
</feature>
<dbReference type="Proteomes" id="UP000009080">
    <property type="component" value="Chromosome"/>
</dbReference>
<dbReference type="Pfam" id="PF25869">
    <property type="entry name" value="3HB_CusB"/>
    <property type="match status" value="1"/>
</dbReference>
<dbReference type="InterPro" id="IPR045800">
    <property type="entry name" value="HMBD"/>
</dbReference>
<dbReference type="AlphaFoldDB" id="C5BIL5"/>
<evidence type="ECO:0000313" key="7">
    <source>
        <dbReference type="EMBL" id="ACR11890.1"/>
    </source>
</evidence>
<evidence type="ECO:0000313" key="8">
    <source>
        <dbReference type="Proteomes" id="UP000009080"/>
    </source>
</evidence>
<dbReference type="Pfam" id="PF25954">
    <property type="entry name" value="Beta-barrel_RND_2"/>
    <property type="match status" value="1"/>
</dbReference>
<evidence type="ECO:0000259" key="4">
    <source>
        <dbReference type="Pfam" id="PF25869"/>
    </source>
</evidence>
<dbReference type="GO" id="GO:0046914">
    <property type="term" value="F:transition metal ion binding"/>
    <property type="evidence" value="ECO:0007669"/>
    <property type="project" value="TreeGrafter"/>
</dbReference>
<dbReference type="Gene3D" id="2.40.50.320">
    <property type="entry name" value="Copper binding periplasmic protein CusF"/>
    <property type="match status" value="1"/>
</dbReference>
<keyword evidence="2" id="KW-0813">Transport</keyword>
<sequence length="486" mass="53817">MTKALALILAGALAGLLGGIAIAPKITNQDNATDLPAGSDTPLYWVAPMDPNYRRDSPGKSPMGMDLVPVYAEQDEPGLVSISPEVVNSLGVTTAVAERRELPADIYTYGELRYNEERLIHIHPRVAGWVDKLYIRAAGEAVAANKPLYSLYSPQLVNAQEEYVLALRRKDSNLTRASEERLRALKVDERFIQQLRKSKEVRQTVTFYAPVDGVVNKLAIREGFYVQPGTTMMSIGQLNDIWLEAEIFAQQAALVETGQAVDITIAAFPNLSWTGEISYVYPEIDPQNRTLRARIELPNTRRLLKPGMYANLHIRGTTDTATLTVPNNAVIRTGHQNRVVLALGDGRYKSITVSLGRITDEFTEITHGLDDGDKVVTAAQFLLDSESSKNSDFKRMHQDNEPPRAVSVAATVESVMADMGMLKVTHDPIPDWDWPVMTMMFPVTADTDLSTLEQGQRIQIQIRQTGDTDWEITAISLVDHLHGVTP</sequence>
<dbReference type="InterPro" id="IPR006143">
    <property type="entry name" value="RND_pump_MFP"/>
</dbReference>
<dbReference type="GO" id="GO:0030288">
    <property type="term" value="C:outer membrane-bounded periplasmic space"/>
    <property type="evidence" value="ECO:0007669"/>
    <property type="project" value="TreeGrafter"/>
</dbReference>
<dbReference type="InterPro" id="IPR058791">
    <property type="entry name" value="3HB_CusB"/>
</dbReference>
<dbReference type="eggNOG" id="COG0845">
    <property type="taxonomic scope" value="Bacteria"/>
</dbReference>